<dbReference type="PIRSF" id="PIRSF000521">
    <property type="entry name" value="Transaminase_4ab_Lys_Orn"/>
    <property type="match status" value="1"/>
</dbReference>
<name>A0A3D1JHF8_9CHLR</name>
<dbReference type="AlphaFoldDB" id="A0A3D1JHF8"/>
<dbReference type="GO" id="GO:0034386">
    <property type="term" value="F:4-aminobutyrate:2-oxoglutarate transaminase activity"/>
    <property type="evidence" value="ECO:0007669"/>
    <property type="project" value="UniProtKB-EC"/>
</dbReference>
<dbReference type="SUPFAM" id="SSF53383">
    <property type="entry name" value="PLP-dependent transferases"/>
    <property type="match status" value="1"/>
</dbReference>
<dbReference type="Gene3D" id="3.40.640.10">
    <property type="entry name" value="Type I PLP-dependent aspartate aminotransferase-like (Major domain)"/>
    <property type="match status" value="1"/>
</dbReference>
<dbReference type="Gene3D" id="3.90.1150.10">
    <property type="entry name" value="Aspartate Aminotransferase, domain 1"/>
    <property type="match status" value="1"/>
</dbReference>
<comment type="catalytic activity">
    <reaction evidence="1">
        <text>(S)-3-amino-2-methylpropanoate + 2-oxoglutarate = 2-methyl-3-oxopropanoate + L-glutamate</text>
        <dbReference type="Rhea" id="RHEA:13993"/>
        <dbReference type="ChEBI" id="CHEBI:16810"/>
        <dbReference type="ChEBI" id="CHEBI:29985"/>
        <dbReference type="ChEBI" id="CHEBI:57700"/>
        <dbReference type="ChEBI" id="CHEBI:58655"/>
        <dbReference type="EC" id="2.6.1.22"/>
    </reaction>
</comment>
<evidence type="ECO:0000256" key="3">
    <source>
        <dbReference type="ARBA" id="ARBA00005176"/>
    </source>
</evidence>
<evidence type="ECO:0000313" key="18">
    <source>
        <dbReference type="Proteomes" id="UP000264141"/>
    </source>
</evidence>
<evidence type="ECO:0000256" key="4">
    <source>
        <dbReference type="ARBA" id="ARBA00008954"/>
    </source>
</evidence>
<dbReference type="PROSITE" id="PS00600">
    <property type="entry name" value="AA_TRANSFER_CLASS_3"/>
    <property type="match status" value="1"/>
</dbReference>
<keyword evidence="9 16" id="KW-0663">Pyridoxal phosphate</keyword>
<evidence type="ECO:0000256" key="13">
    <source>
        <dbReference type="ARBA" id="ARBA00031787"/>
    </source>
</evidence>
<dbReference type="GO" id="GO:0047298">
    <property type="term" value="F:(S)-3-amino-2-methylpropionate transaminase activity"/>
    <property type="evidence" value="ECO:0007669"/>
    <property type="project" value="UniProtKB-EC"/>
</dbReference>
<dbReference type="OrthoDB" id="9807885at2"/>
<reference evidence="17 18" key="1">
    <citation type="journal article" date="2018" name="Nat. Biotechnol.">
        <title>A standardized bacterial taxonomy based on genome phylogeny substantially revises the tree of life.</title>
        <authorList>
            <person name="Parks D.H."/>
            <person name="Chuvochina M."/>
            <person name="Waite D.W."/>
            <person name="Rinke C."/>
            <person name="Skarshewski A."/>
            <person name="Chaumeil P.A."/>
            <person name="Hugenholtz P."/>
        </authorList>
    </citation>
    <scope>NUCLEOTIDE SEQUENCE [LARGE SCALE GENOMIC DNA]</scope>
    <source>
        <strain evidence="17">UBA8781</strain>
    </source>
</reference>
<evidence type="ECO:0000313" key="17">
    <source>
        <dbReference type="EMBL" id="HCE18010.1"/>
    </source>
</evidence>
<dbReference type="PANTHER" id="PTHR11986:SF58">
    <property type="entry name" value="LEUCINE_METHIONINE RACEMASE"/>
    <property type="match status" value="1"/>
</dbReference>
<sequence length="445" mass="48722">MVTPLILPGPVARSIIERDHAVISPSYPRAYSFVMDRGKGCWVWDVDGHRFLDFAAGIAVVSTGHSHPKVVRAIQEQAEKFIHISSDFYHEKWVQLAEKLDEIAPMHEDTASFMTNSGTESVESAIKLARYVTGRSQFIGFLGGFHGRTMGAVTFTASKNHYHKGFYPLMNGVVHVPYPDPYRPILRSQPGETYGQTVVRYIEEEILGKVLPAEEVAGILVEPIQGEGGYILPAEGFFPALRSLCDRYGILLIVDEVQSGVGRTGKWWGIQHFGVEPDILCVAKGIASGVPMGAMIAPRALMSWPKGAHGNTYGGNPLACAAALATIDLIENEYLENAFAMGNEALRLAEALQSRHPNLGQVRGKGLMIGLEFVKNPETREPDESLRDAVVNYAFERGLLLLGCGKSVIRISPPLCIRREELELGFEILDEAIETARAHAGSLTA</sequence>
<dbReference type="InterPro" id="IPR015424">
    <property type="entry name" value="PyrdxlP-dep_Trfase"/>
</dbReference>
<organism evidence="17 18">
    <name type="scientific">Anaerolinea thermolimosa</name>
    <dbReference type="NCBI Taxonomy" id="229919"/>
    <lineage>
        <taxon>Bacteria</taxon>
        <taxon>Bacillati</taxon>
        <taxon>Chloroflexota</taxon>
        <taxon>Anaerolineae</taxon>
        <taxon>Anaerolineales</taxon>
        <taxon>Anaerolineaceae</taxon>
        <taxon>Anaerolinea</taxon>
    </lineage>
</organism>
<dbReference type="InterPro" id="IPR015422">
    <property type="entry name" value="PyrdxlP-dep_Trfase_small"/>
</dbReference>
<dbReference type="InterPro" id="IPR049704">
    <property type="entry name" value="Aminotrans_3_PPA_site"/>
</dbReference>
<evidence type="ECO:0000256" key="9">
    <source>
        <dbReference type="ARBA" id="ARBA00022898"/>
    </source>
</evidence>
<dbReference type="GO" id="GO:0030170">
    <property type="term" value="F:pyridoxal phosphate binding"/>
    <property type="evidence" value="ECO:0007669"/>
    <property type="project" value="InterPro"/>
</dbReference>
<evidence type="ECO:0000256" key="1">
    <source>
        <dbReference type="ARBA" id="ARBA00001750"/>
    </source>
</evidence>
<evidence type="ECO:0000256" key="5">
    <source>
        <dbReference type="ARBA" id="ARBA00012876"/>
    </source>
</evidence>
<evidence type="ECO:0000256" key="16">
    <source>
        <dbReference type="RuleBase" id="RU003560"/>
    </source>
</evidence>
<evidence type="ECO:0000256" key="7">
    <source>
        <dbReference type="ARBA" id="ARBA00022576"/>
    </source>
</evidence>
<dbReference type="EC" id="2.6.1.22" evidence="5"/>
<evidence type="ECO:0000256" key="8">
    <source>
        <dbReference type="ARBA" id="ARBA00022679"/>
    </source>
</evidence>
<evidence type="ECO:0000256" key="6">
    <source>
        <dbReference type="ARBA" id="ARBA00012912"/>
    </source>
</evidence>
<dbReference type="RefSeq" id="WP_062192981.1">
    <property type="nucleotide sequence ID" value="NZ_DF967965.1"/>
</dbReference>
<dbReference type="CDD" id="cd00610">
    <property type="entry name" value="OAT_like"/>
    <property type="match status" value="1"/>
</dbReference>
<dbReference type="STRING" id="229919.GCA_001050195_02002"/>
<dbReference type="GO" id="GO:0042802">
    <property type="term" value="F:identical protein binding"/>
    <property type="evidence" value="ECO:0007669"/>
    <property type="project" value="TreeGrafter"/>
</dbReference>
<gene>
    <name evidence="17" type="ORF">DEQ80_09140</name>
</gene>
<keyword evidence="8 17" id="KW-0808">Transferase</keyword>
<accession>A0A3D1JHF8</accession>
<evidence type="ECO:0000256" key="10">
    <source>
        <dbReference type="ARBA" id="ARBA00029760"/>
    </source>
</evidence>
<dbReference type="InterPro" id="IPR005814">
    <property type="entry name" value="Aminotrans_3"/>
</dbReference>
<comment type="cofactor">
    <cofactor evidence="2">
        <name>pyridoxal 5'-phosphate</name>
        <dbReference type="ChEBI" id="CHEBI:597326"/>
    </cofactor>
</comment>
<keyword evidence="7 17" id="KW-0032">Aminotransferase</keyword>
<dbReference type="FunFam" id="3.40.640.10:FF:000013">
    <property type="entry name" value="4-aminobutyrate aminotransferase"/>
    <property type="match status" value="1"/>
</dbReference>
<dbReference type="InterPro" id="IPR015421">
    <property type="entry name" value="PyrdxlP-dep_Trfase_major"/>
</dbReference>
<proteinExistence type="inferred from homology"/>
<dbReference type="EC" id="2.6.1.19" evidence="6"/>
<protein>
    <recommendedName>
        <fullName evidence="12">(S)-3-amino-2-methylpropionate transaminase</fullName>
        <ecNumber evidence="6">2.6.1.19</ecNumber>
        <ecNumber evidence="5">2.6.1.22</ecNumber>
    </recommendedName>
    <alternativeName>
        <fullName evidence="13">GABA aminotransferase</fullName>
    </alternativeName>
    <alternativeName>
        <fullName evidence="11">Gamma-amino-N-butyrate transaminase</fullName>
    </alternativeName>
    <alternativeName>
        <fullName evidence="15">Glutamate:succinic semialdehyde transaminase</fullName>
    </alternativeName>
    <alternativeName>
        <fullName evidence="10">L-AIBAT</fullName>
    </alternativeName>
</protein>
<evidence type="ECO:0000256" key="12">
    <source>
        <dbReference type="ARBA" id="ARBA00030857"/>
    </source>
</evidence>
<evidence type="ECO:0000256" key="2">
    <source>
        <dbReference type="ARBA" id="ARBA00001933"/>
    </source>
</evidence>
<dbReference type="InterPro" id="IPR050103">
    <property type="entry name" value="Class-III_PLP-dep_AT"/>
</dbReference>
<evidence type="ECO:0000256" key="15">
    <source>
        <dbReference type="ARBA" id="ARBA00050054"/>
    </source>
</evidence>
<dbReference type="EMBL" id="DPBP01000037">
    <property type="protein sequence ID" value="HCE18010.1"/>
    <property type="molecule type" value="Genomic_DNA"/>
</dbReference>
<comment type="similarity">
    <text evidence="4 16">Belongs to the class-III pyridoxal-phosphate-dependent aminotransferase family.</text>
</comment>
<comment type="pathway">
    <text evidence="3">Amino-acid degradation; 4-aminobutanoate degradation.</text>
</comment>
<evidence type="ECO:0000256" key="14">
    <source>
        <dbReference type="ARBA" id="ARBA00048021"/>
    </source>
</evidence>
<dbReference type="Pfam" id="PF00202">
    <property type="entry name" value="Aminotran_3"/>
    <property type="match status" value="1"/>
</dbReference>
<comment type="catalytic activity">
    <reaction evidence="14">
        <text>4-aminobutanoate + 2-oxoglutarate = succinate semialdehyde + L-glutamate</text>
        <dbReference type="Rhea" id="RHEA:23352"/>
        <dbReference type="ChEBI" id="CHEBI:16810"/>
        <dbReference type="ChEBI" id="CHEBI:29985"/>
        <dbReference type="ChEBI" id="CHEBI:57706"/>
        <dbReference type="ChEBI" id="CHEBI:59888"/>
        <dbReference type="EC" id="2.6.1.19"/>
    </reaction>
</comment>
<dbReference type="Proteomes" id="UP000264141">
    <property type="component" value="Unassembled WGS sequence"/>
</dbReference>
<dbReference type="PANTHER" id="PTHR11986">
    <property type="entry name" value="AMINOTRANSFERASE CLASS III"/>
    <property type="match status" value="1"/>
</dbReference>
<comment type="caution">
    <text evidence="17">The sequence shown here is derived from an EMBL/GenBank/DDBJ whole genome shotgun (WGS) entry which is preliminary data.</text>
</comment>
<dbReference type="NCBIfam" id="NF004426">
    <property type="entry name" value="PRK05769.1"/>
    <property type="match status" value="1"/>
</dbReference>
<evidence type="ECO:0000256" key="11">
    <source>
        <dbReference type="ARBA" id="ARBA00030204"/>
    </source>
</evidence>